<comment type="caution">
    <text evidence="1">The sequence shown here is derived from an EMBL/GenBank/DDBJ whole genome shotgun (WGS) entry which is preliminary data.</text>
</comment>
<evidence type="ECO:0000313" key="2">
    <source>
        <dbReference type="Proteomes" id="UP000244077"/>
    </source>
</evidence>
<dbReference type="EMBL" id="QAOH01000032">
    <property type="protein sequence ID" value="PTQ66253.1"/>
    <property type="molecule type" value="Genomic_DNA"/>
</dbReference>
<dbReference type="Proteomes" id="UP000244077">
    <property type="component" value="Unassembled WGS sequence"/>
</dbReference>
<organism evidence="1 2">
    <name type="scientific">Celeribacter persicus</name>
    <dbReference type="NCBI Taxonomy" id="1651082"/>
    <lineage>
        <taxon>Bacteria</taxon>
        <taxon>Pseudomonadati</taxon>
        <taxon>Pseudomonadota</taxon>
        <taxon>Alphaproteobacteria</taxon>
        <taxon>Rhodobacterales</taxon>
        <taxon>Roseobacteraceae</taxon>
        <taxon>Celeribacter</taxon>
    </lineage>
</organism>
<proteinExistence type="predicted"/>
<name>A0A2T5H3U4_9RHOB</name>
<evidence type="ECO:0000313" key="1">
    <source>
        <dbReference type="EMBL" id="PTQ66253.1"/>
    </source>
</evidence>
<gene>
    <name evidence="1" type="ORF">C8N42_1322</name>
</gene>
<dbReference type="AlphaFoldDB" id="A0A2T5H3U4"/>
<reference evidence="1 2" key="1">
    <citation type="submission" date="2018-04" db="EMBL/GenBank/DDBJ databases">
        <title>Genomic Encyclopedia of Archaeal and Bacterial Type Strains, Phase II (KMG-II): from individual species to whole genera.</title>
        <authorList>
            <person name="Goeker M."/>
        </authorList>
    </citation>
    <scope>NUCLEOTIDE SEQUENCE [LARGE SCALE GENOMIC DNA]</scope>
    <source>
        <strain evidence="1 2">DSM 100434</strain>
    </source>
</reference>
<protein>
    <submittedName>
        <fullName evidence="1">Uncharacterized protein</fullName>
    </submittedName>
</protein>
<accession>A0A2T5H3U4</accession>
<sequence>MALSRLLRQIKGILWNGNLYDAQAAIDDLVMDLDETETDYASIKALRKAAAEFETYITNNADMIPNYAERHRYG</sequence>
<keyword evidence="2" id="KW-1185">Reference proteome</keyword>